<dbReference type="InterPro" id="IPR050776">
    <property type="entry name" value="Ank_Repeat/CDKN_Inhibitor"/>
</dbReference>
<protein>
    <submittedName>
        <fullName evidence="4">Uncharacterized protein</fullName>
    </submittedName>
</protein>
<sequence length="124" mass="12598">MAAAFEGALWAVQTLVEAGASPGKAGFANLTPLHEAASVDQVEVARYLLSVGANINAITVDGVTPLMCAAAGGSLNCVKLLLDKNADIDIRDRTGLTASDIASEKGEDLAASLIDSSPQKASND</sequence>
<proteinExistence type="predicted"/>
<dbReference type="AlphaFoldDB" id="A0A2S0MD99"/>
<dbReference type="SMART" id="SM00248">
    <property type="entry name" value="ANK"/>
    <property type="match status" value="2"/>
</dbReference>
<dbReference type="Proteomes" id="UP000239709">
    <property type="component" value="Chromosome"/>
</dbReference>
<dbReference type="PANTHER" id="PTHR24201">
    <property type="entry name" value="ANK_REP_REGION DOMAIN-CONTAINING PROTEIN"/>
    <property type="match status" value="1"/>
</dbReference>
<dbReference type="PROSITE" id="PS50088">
    <property type="entry name" value="ANK_REPEAT"/>
    <property type="match status" value="2"/>
</dbReference>
<keyword evidence="5" id="KW-1185">Reference proteome</keyword>
<name>A0A2S0MD99_9BURK</name>
<dbReference type="EMBL" id="CP027666">
    <property type="protein sequence ID" value="AVO33800.1"/>
    <property type="molecule type" value="Genomic_DNA"/>
</dbReference>
<dbReference type="InterPro" id="IPR036770">
    <property type="entry name" value="Ankyrin_rpt-contain_sf"/>
</dbReference>
<dbReference type="SUPFAM" id="SSF48403">
    <property type="entry name" value="Ankyrin repeat"/>
    <property type="match status" value="1"/>
</dbReference>
<evidence type="ECO:0000256" key="1">
    <source>
        <dbReference type="ARBA" id="ARBA00022737"/>
    </source>
</evidence>
<organism evidence="4 5">
    <name type="scientific">Ottowia oryzae</name>
    <dbReference type="NCBI Taxonomy" id="2109914"/>
    <lineage>
        <taxon>Bacteria</taxon>
        <taxon>Pseudomonadati</taxon>
        <taxon>Pseudomonadota</taxon>
        <taxon>Betaproteobacteria</taxon>
        <taxon>Burkholderiales</taxon>
        <taxon>Comamonadaceae</taxon>
        <taxon>Ottowia</taxon>
    </lineage>
</organism>
<reference evidence="4 5" key="1">
    <citation type="submission" date="2018-03" db="EMBL/GenBank/DDBJ databases">
        <title>Genome sequencing of Ottowia sp.</title>
        <authorList>
            <person name="Kim S.-J."/>
            <person name="Heo J."/>
            <person name="Kwon S.-W."/>
        </authorList>
    </citation>
    <scope>NUCLEOTIDE SEQUENCE [LARGE SCALE GENOMIC DNA]</scope>
    <source>
        <strain evidence="4 5">KADR8-3</strain>
    </source>
</reference>
<evidence type="ECO:0000256" key="3">
    <source>
        <dbReference type="PROSITE-ProRule" id="PRU00023"/>
    </source>
</evidence>
<accession>A0A2S0MD99</accession>
<dbReference type="Gene3D" id="1.25.40.20">
    <property type="entry name" value="Ankyrin repeat-containing domain"/>
    <property type="match status" value="2"/>
</dbReference>
<evidence type="ECO:0000313" key="5">
    <source>
        <dbReference type="Proteomes" id="UP000239709"/>
    </source>
</evidence>
<dbReference type="PROSITE" id="PS50297">
    <property type="entry name" value="ANK_REP_REGION"/>
    <property type="match status" value="2"/>
</dbReference>
<keyword evidence="2 3" id="KW-0040">ANK repeat</keyword>
<feature type="repeat" description="ANK" evidence="3">
    <location>
        <begin position="28"/>
        <end position="60"/>
    </location>
</feature>
<dbReference type="PANTHER" id="PTHR24201:SF16">
    <property type="entry name" value="ANKYRIN-1-LIKE-RELATED"/>
    <property type="match status" value="1"/>
</dbReference>
<gene>
    <name evidence="4" type="ORF">C6570_05710</name>
</gene>
<dbReference type="InterPro" id="IPR002110">
    <property type="entry name" value="Ankyrin_rpt"/>
</dbReference>
<keyword evidence="1" id="KW-0677">Repeat</keyword>
<dbReference type="KEGG" id="otk:C6570_05710"/>
<evidence type="ECO:0000256" key="2">
    <source>
        <dbReference type="ARBA" id="ARBA00023043"/>
    </source>
</evidence>
<feature type="repeat" description="ANK" evidence="3">
    <location>
        <begin position="61"/>
        <end position="93"/>
    </location>
</feature>
<evidence type="ECO:0000313" key="4">
    <source>
        <dbReference type="EMBL" id="AVO33800.1"/>
    </source>
</evidence>
<dbReference type="Pfam" id="PF12796">
    <property type="entry name" value="Ank_2"/>
    <property type="match status" value="1"/>
</dbReference>